<comment type="caution">
    <text evidence="3">The sequence shown here is derived from an EMBL/GenBank/DDBJ whole genome shotgun (WGS) entry which is preliminary data.</text>
</comment>
<dbReference type="GO" id="GO:0046983">
    <property type="term" value="F:protein dimerization activity"/>
    <property type="evidence" value="ECO:0007669"/>
    <property type="project" value="InterPro"/>
</dbReference>
<feature type="region of interest" description="Disordered" evidence="1">
    <location>
        <begin position="239"/>
        <end position="318"/>
    </location>
</feature>
<feature type="region of interest" description="Disordered" evidence="1">
    <location>
        <begin position="126"/>
        <end position="177"/>
    </location>
</feature>
<feature type="compositionally biased region" description="Polar residues" evidence="1">
    <location>
        <begin position="18"/>
        <end position="29"/>
    </location>
</feature>
<dbReference type="PANTHER" id="PTHR47336:SF2">
    <property type="entry name" value="TRANSCRIPTION FACTOR HMS1-RELATED"/>
    <property type="match status" value="1"/>
</dbReference>
<keyword evidence="4" id="KW-1185">Reference proteome</keyword>
<dbReference type="InterPro" id="IPR052099">
    <property type="entry name" value="Regulatory_TF_Diverse"/>
</dbReference>
<evidence type="ECO:0000313" key="3">
    <source>
        <dbReference type="EMBL" id="KAF4616532.1"/>
    </source>
</evidence>
<feature type="compositionally biased region" description="Low complexity" evidence="1">
    <location>
        <begin position="1"/>
        <end position="17"/>
    </location>
</feature>
<dbReference type="PROSITE" id="PS50888">
    <property type="entry name" value="BHLH"/>
    <property type="match status" value="1"/>
</dbReference>
<feature type="compositionally biased region" description="Low complexity" evidence="1">
    <location>
        <begin position="148"/>
        <end position="161"/>
    </location>
</feature>
<accession>A0A8H4QSF6</accession>
<dbReference type="InterPro" id="IPR011598">
    <property type="entry name" value="bHLH_dom"/>
</dbReference>
<dbReference type="Pfam" id="PF00010">
    <property type="entry name" value="HLH"/>
    <property type="match status" value="1"/>
</dbReference>
<evidence type="ECO:0000256" key="1">
    <source>
        <dbReference type="SAM" id="MobiDB-lite"/>
    </source>
</evidence>
<protein>
    <recommendedName>
        <fullName evidence="2">BHLH domain-containing protein</fullName>
    </recommendedName>
</protein>
<dbReference type="SUPFAM" id="SSF47459">
    <property type="entry name" value="HLH, helix-loop-helix DNA-binding domain"/>
    <property type="match status" value="1"/>
</dbReference>
<proteinExistence type="predicted"/>
<dbReference type="Proteomes" id="UP000521872">
    <property type="component" value="Unassembled WGS sequence"/>
</dbReference>
<feature type="compositionally biased region" description="Pro residues" evidence="1">
    <location>
        <begin position="536"/>
        <end position="550"/>
    </location>
</feature>
<evidence type="ECO:0000313" key="4">
    <source>
        <dbReference type="Proteomes" id="UP000521872"/>
    </source>
</evidence>
<dbReference type="PANTHER" id="PTHR47336">
    <property type="entry name" value="TRANSCRIPTION FACTOR HMS1-RELATED"/>
    <property type="match status" value="1"/>
</dbReference>
<dbReference type="EMBL" id="JAACJL010000031">
    <property type="protein sequence ID" value="KAF4616532.1"/>
    <property type="molecule type" value="Genomic_DNA"/>
</dbReference>
<dbReference type="SMART" id="SM00353">
    <property type="entry name" value="HLH"/>
    <property type="match status" value="1"/>
</dbReference>
<feature type="compositionally biased region" description="Acidic residues" evidence="1">
    <location>
        <begin position="458"/>
        <end position="484"/>
    </location>
</feature>
<dbReference type="InterPro" id="IPR036638">
    <property type="entry name" value="HLH_DNA-bd_sf"/>
</dbReference>
<feature type="compositionally biased region" description="Low complexity" evidence="1">
    <location>
        <begin position="248"/>
        <end position="266"/>
    </location>
</feature>
<evidence type="ECO:0000259" key="2">
    <source>
        <dbReference type="PROSITE" id="PS50888"/>
    </source>
</evidence>
<feature type="compositionally biased region" description="Low complexity" evidence="1">
    <location>
        <begin position="127"/>
        <end position="141"/>
    </location>
</feature>
<name>A0A8H4QSF6_9AGAR</name>
<organism evidence="3 4">
    <name type="scientific">Agrocybe pediades</name>
    <dbReference type="NCBI Taxonomy" id="84607"/>
    <lineage>
        <taxon>Eukaryota</taxon>
        <taxon>Fungi</taxon>
        <taxon>Dikarya</taxon>
        <taxon>Basidiomycota</taxon>
        <taxon>Agaricomycotina</taxon>
        <taxon>Agaricomycetes</taxon>
        <taxon>Agaricomycetidae</taxon>
        <taxon>Agaricales</taxon>
        <taxon>Agaricineae</taxon>
        <taxon>Strophariaceae</taxon>
        <taxon>Agrocybe</taxon>
    </lineage>
</organism>
<feature type="domain" description="BHLH" evidence="2">
    <location>
        <begin position="311"/>
        <end position="415"/>
    </location>
</feature>
<sequence length="1025" mass="111641">MSTDLGLDPNDPLNLLLHNTSQSSDSNGTESEDGNVPDWSQFSSLWADVNEQSTNPTKQYADVMDFVDMSSIPTDMDFNPSITIEPSAMHYDSMKFPAMNYSYDEQYTISNELLAAQFPFTFQVDGSDMSGSSSTSSPQSSVKERRLSITSSSSSSGASLSPVPDSIPSPAPGYLSDSSVQTKEELQVMEYTLSENDPAAELAQRVRESAGVMMAVPMQAHVQNYIAQMAVPSAQQKLPIPRHNRNGSSPSSQSNASTSSSSSAASTPPPSTPPQANHSLTINANTAAPLAPLTEPSPAVNTPTPSGPVPRPKTSHTTIERRYRTNLNARIQSLRMAVPALRVLEDREGGNTKKIKKNLKGGVLVKGTNSSIIDSEDGTTVDIIDERGFVDGVKVARKCSKANVLGKAVEYIRVLKKREQRLKAEQAGLKMLINGLVGGPALVREWEKEWRAKFGGEEKDEVEGEDEEGDEDDSEDDEGDDGDEEGRKRKRPKVAPPAVKKPVDREKKKPAPAPVVANGEPGQVPEKRKRGRPRKIVPPPVPLAPAPPVPIQQAPEPMTQDQEMYDPTQFASQWSQQQQQPAPQQYLLAVFALFSFFNSPLTSSSMPHAHHHTGTVLTAVHPPLAYAPDIVSQFVAPAPSTPPSWTWKEYVQIFHLAVSVLVLATFVGSWLGLNFGTGKTVARGRRMSVQFFSNPRVTKNGKLLVAGPAGWLKLGEECLLECRTSLLSFYEKAQIYRSIIRKKNTSASDLSTLALVLQGTTGTFRGLAHMKARTIWNRAQIQAEKAQGSRIYESLVFSELSLEEAFARLSNASPSDKTDGERVYTPLEILGCLVVKDRLKKHLGTHFVNVVAAEDNFAKEDADGQDVAWRNTIEAARALGGHVEHLGKMFERVWKSGSILDEADLAHDTNTDSGVDGEIMALLIALVFYDKLFMQDSSDSPSSVSTLMSPPPSPSTKANAKRAQMLLALRTALGNRVFEDADLVTGSSSVEEDETSAAVGLEEAKDRVVDLIVDVERRERRSATP</sequence>
<reference evidence="3 4" key="1">
    <citation type="submission" date="2019-12" db="EMBL/GenBank/DDBJ databases">
        <authorList>
            <person name="Floudas D."/>
            <person name="Bentzer J."/>
            <person name="Ahren D."/>
            <person name="Johansson T."/>
            <person name="Persson P."/>
            <person name="Tunlid A."/>
        </authorList>
    </citation>
    <scope>NUCLEOTIDE SEQUENCE [LARGE SCALE GENOMIC DNA]</scope>
    <source>
        <strain evidence="3 4">CBS 102.39</strain>
    </source>
</reference>
<feature type="region of interest" description="Disordered" evidence="1">
    <location>
        <begin position="453"/>
        <end position="553"/>
    </location>
</feature>
<dbReference type="AlphaFoldDB" id="A0A8H4QSF6"/>
<dbReference type="Gene3D" id="4.10.280.10">
    <property type="entry name" value="Helix-loop-helix DNA-binding domain"/>
    <property type="match status" value="1"/>
</dbReference>
<gene>
    <name evidence="3" type="ORF">D9613_008711</name>
</gene>
<feature type="region of interest" description="Disordered" evidence="1">
    <location>
        <begin position="1"/>
        <end position="37"/>
    </location>
</feature>